<comment type="caution">
    <text evidence="3">The sequence shown here is derived from an EMBL/GenBank/DDBJ whole genome shotgun (WGS) entry which is preliminary data.</text>
</comment>
<feature type="domain" description="Prepilin peptidase A24 N-terminal" evidence="2">
    <location>
        <begin position="24"/>
        <end position="105"/>
    </location>
</feature>
<feature type="transmembrane region" description="Helical" evidence="1">
    <location>
        <begin position="20"/>
        <end position="37"/>
    </location>
</feature>
<dbReference type="Proteomes" id="UP000280535">
    <property type="component" value="Unassembled WGS sequence"/>
</dbReference>
<name>A0A3R9J191_STRMT</name>
<dbReference type="GO" id="GO:0006465">
    <property type="term" value="P:signal peptide processing"/>
    <property type="evidence" value="ECO:0007669"/>
    <property type="project" value="TreeGrafter"/>
</dbReference>
<feature type="transmembrane region" description="Helical" evidence="1">
    <location>
        <begin position="84"/>
        <end position="102"/>
    </location>
</feature>
<dbReference type="GO" id="GO:0004190">
    <property type="term" value="F:aspartic-type endopeptidase activity"/>
    <property type="evidence" value="ECO:0007669"/>
    <property type="project" value="TreeGrafter"/>
</dbReference>
<dbReference type="InterPro" id="IPR050882">
    <property type="entry name" value="Prepilin_peptidase/N-MTase"/>
</dbReference>
<dbReference type="Pfam" id="PF06750">
    <property type="entry name" value="A24_N_bact"/>
    <property type="match status" value="1"/>
</dbReference>
<protein>
    <submittedName>
        <fullName evidence="3">Leader peptidase PppA</fullName>
    </submittedName>
</protein>
<evidence type="ECO:0000259" key="2">
    <source>
        <dbReference type="Pfam" id="PF06750"/>
    </source>
</evidence>
<dbReference type="GO" id="GO:0005886">
    <property type="term" value="C:plasma membrane"/>
    <property type="evidence" value="ECO:0007669"/>
    <property type="project" value="TreeGrafter"/>
</dbReference>
<dbReference type="PANTHER" id="PTHR30487:SF0">
    <property type="entry name" value="PREPILIN LEADER PEPTIDASE_N-METHYLTRANSFERASE-RELATED"/>
    <property type="match status" value="1"/>
</dbReference>
<keyword evidence="1" id="KW-0472">Membrane</keyword>
<sequence length="235" mass="26877">MFLHYTTSPIFYEYISMIDFYFFLVGSILASFLGLVIDRFPEQSIIQSASHCDSCQTRLRPLDLIPILSQVFNHFRCRYCKAPYPVWYALFELGLGLIFLLYSWELLSLSQVILITAGLTLGIYDFPHQEYPLLVWMTFHLILMASSGWNLVMVFFLVLGILAHFIDIRMGAGDFLFLASCSLIFSVTELLILIQFASATGILAFLLQKKKERLPFVPFLLLAACLIIFGKLLLV</sequence>
<feature type="transmembrane region" description="Helical" evidence="1">
    <location>
        <begin position="214"/>
        <end position="234"/>
    </location>
</feature>
<keyword evidence="1" id="KW-0812">Transmembrane</keyword>
<dbReference type="PANTHER" id="PTHR30487">
    <property type="entry name" value="TYPE 4 PREPILIN-LIKE PROTEINS LEADER PEPTIDE-PROCESSING ENZYME"/>
    <property type="match status" value="1"/>
</dbReference>
<feature type="transmembrane region" description="Helical" evidence="1">
    <location>
        <begin position="133"/>
        <end position="163"/>
    </location>
</feature>
<evidence type="ECO:0000313" key="4">
    <source>
        <dbReference type="Proteomes" id="UP000280535"/>
    </source>
</evidence>
<evidence type="ECO:0000313" key="3">
    <source>
        <dbReference type="EMBL" id="RSI95814.1"/>
    </source>
</evidence>
<evidence type="ECO:0000256" key="1">
    <source>
        <dbReference type="SAM" id="Phobius"/>
    </source>
</evidence>
<proteinExistence type="predicted"/>
<accession>A0A3R9J191</accession>
<dbReference type="AlphaFoldDB" id="A0A3R9J191"/>
<gene>
    <name evidence="3" type="primary">pppA</name>
    <name evidence="3" type="ORF">D8843_08920</name>
</gene>
<dbReference type="InterPro" id="IPR010627">
    <property type="entry name" value="Prepilin_pept_A24_N"/>
</dbReference>
<organism evidence="3 4">
    <name type="scientific">Streptococcus mitis</name>
    <dbReference type="NCBI Taxonomy" id="28037"/>
    <lineage>
        <taxon>Bacteria</taxon>
        <taxon>Bacillati</taxon>
        <taxon>Bacillota</taxon>
        <taxon>Bacilli</taxon>
        <taxon>Lactobacillales</taxon>
        <taxon>Streptococcaceae</taxon>
        <taxon>Streptococcus</taxon>
        <taxon>Streptococcus mitis group</taxon>
    </lineage>
</organism>
<reference evidence="3 4" key="1">
    <citation type="submission" date="2018-11" db="EMBL/GenBank/DDBJ databases">
        <title>Species Designations Belie Phenotypic and Genotypic Heterogeneity in Oral Streptococci.</title>
        <authorList>
            <person name="Velsko I."/>
        </authorList>
    </citation>
    <scope>NUCLEOTIDE SEQUENCE [LARGE SCALE GENOMIC DNA]</scope>
    <source>
        <strain evidence="3 4">BCC49</strain>
    </source>
</reference>
<feature type="transmembrane region" description="Helical" evidence="1">
    <location>
        <begin position="175"/>
        <end position="207"/>
    </location>
</feature>
<dbReference type="EMBL" id="RJOA01000023">
    <property type="protein sequence ID" value="RSI95814.1"/>
    <property type="molecule type" value="Genomic_DNA"/>
</dbReference>
<keyword evidence="1" id="KW-1133">Transmembrane helix</keyword>